<keyword evidence="4 6" id="KW-0472">Membrane</keyword>
<dbReference type="PANTHER" id="PTHR11132">
    <property type="entry name" value="SOLUTE CARRIER FAMILY 35"/>
    <property type="match status" value="1"/>
</dbReference>
<keyword evidence="2 6" id="KW-0812">Transmembrane</keyword>
<evidence type="ECO:0000313" key="8">
    <source>
        <dbReference type="EMBL" id="KAK8842580.1"/>
    </source>
</evidence>
<evidence type="ECO:0000259" key="7">
    <source>
        <dbReference type="Pfam" id="PF03151"/>
    </source>
</evidence>
<evidence type="ECO:0000256" key="2">
    <source>
        <dbReference type="ARBA" id="ARBA00022692"/>
    </source>
</evidence>
<proteinExistence type="predicted"/>
<feature type="compositionally biased region" description="Basic and acidic residues" evidence="5">
    <location>
        <begin position="268"/>
        <end position="279"/>
    </location>
</feature>
<evidence type="ECO:0000256" key="5">
    <source>
        <dbReference type="SAM" id="MobiDB-lite"/>
    </source>
</evidence>
<dbReference type="Pfam" id="PF03151">
    <property type="entry name" value="TPT"/>
    <property type="match status" value="1"/>
</dbReference>
<feature type="transmembrane region" description="Helical" evidence="6">
    <location>
        <begin position="69"/>
        <end position="86"/>
    </location>
</feature>
<feature type="transmembrane region" description="Helical" evidence="6">
    <location>
        <begin position="167"/>
        <end position="186"/>
    </location>
</feature>
<feature type="region of interest" description="Disordered" evidence="5">
    <location>
        <begin position="257"/>
        <end position="279"/>
    </location>
</feature>
<comment type="caution">
    <text evidence="8">The sequence shown here is derived from an EMBL/GenBank/DDBJ whole genome shotgun (WGS) entry which is preliminary data.</text>
</comment>
<feature type="transmembrane region" description="Helical" evidence="6">
    <location>
        <begin position="131"/>
        <end position="147"/>
    </location>
</feature>
<evidence type="ECO:0000256" key="1">
    <source>
        <dbReference type="ARBA" id="ARBA00004141"/>
    </source>
</evidence>
<organism evidence="8 9">
    <name type="scientific">Tritrichomonas musculus</name>
    <dbReference type="NCBI Taxonomy" id="1915356"/>
    <lineage>
        <taxon>Eukaryota</taxon>
        <taxon>Metamonada</taxon>
        <taxon>Parabasalia</taxon>
        <taxon>Tritrichomonadida</taxon>
        <taxon>Tritrichomonadidae</taxon>
        <taxon>Tritrichomonas</taxon>
    </lineage>
</organism>
<dbReference type="InterPro" id="IPR050186">
    <property type="entry name" value="TPT_transporter"/>
</dbReference>
<accession>A0ABR2H8N5</accession>
<evidence type="ECO:0000256" key="4">
    <source>
        <dbReference type="ARBA" id="ARBA00023136"/>
    </source>
</evidence>
<keyword evidence="3 6" id="KW-1133">Transmembrane helix</keyword>
<dbReference type="Proteomes" id="UP001470230">
    <property type="component" value="Unassembled WGS sequence"/>
</dbReference>
<comment type="subcellular location">
    <subcellularLocation>
        <location evidence="1">Membrane</location>
        <topology evidence="1">Multi-pass membrane protein</topology>
    </subcellularLocation>
</comment>
<dbReference type="InterPro" id="IPR004853">
    <property type="entry name" value="Sugar_P_trans_dom"/>
</dbReference>
<evidence type="ECO:0000313" key="9">
    <source>
        <dbReference type="Proteomes" id="UP001470230"/>
    </source>
</evidence>
<evidence type="ECO:0000256" key="6">
    <source>
        <dbReference type="SAM" id="Phobius"/>
    </source>
</evidence>
<dbReference type="EMBL" id="JAPFFF010000037">
    <property type="protein sequence ID" value="KAK8842580.1"/>
    <property type="molecule type" value="Genomic_DNA"/>
</dbReference>
<gene>
    <name evidence="8" type="ORF">M9Y10_025438</name>
</gene>
<protein>
    <recommendedName>
        <fullName evidence="7">Sugar phosphate transporter domain-containing protein</fullName>
    </recommendedName>
</protein>
<keyword evidence="9" id="KW-1185">Reference proteome</keyword>
<sequence length="279" mass="30997">MSKLKFIEVVNVVPTKTIWLFAFFGVLSIVTMNFNLKLNSIGFYQLSKLCNIPCIVIYKYFFQNQTTPANTLFSLGILLVGLFFFTVNDVQFNIIGSIVASIAVFATAFYQTQTGSLQKQYQVTGIQLNRVTCFPQFVIGIICAISLETHGENSILTHDFVAMEVVLILTTGLFAVLGNIIAFSLIGKAGPVTFQVVGHVKTMLIFIFGLMMFPATHESSEQFKRKIIGLSISMVGVILYTVFEIINKNKSEKENLAIASNEDDAKEDDPLLPKNENKS</sequence>
<feature type="transmembrane region" description="Helical" evidence="6">
    <location>
        <begin position="92"/>
        <end position="110"/>
    </location>
</feature>
<feature type="domain" description="Sugar phosphate transporter" evidence="7">
    <location>
        <begin position="15"/>
        <end position="240"/>
    </location>
</feature>
<feature type="transmembrane region" description="Helical" evidence="6">
    <location>
        <begin position="18"/>
        <end position="36"/>
    </location>
</feature>
<name>A0ABR2H8N5_9EUKA</name>
<feature type="transmembrane region" description="Helical" evidence="6">
    <location>
        <begin position="227"/>
        <end position="246"/>
    </location>
</feature>
<evidence type="ECO:0000256" key="3">
    <source>
        <dbReference type="ARBA" id="ARBA00022989"/>
    </source>
</evidence>
<feature type="transmembrane region" description="Helical" evidence="6">
    <location>
        <begin position="198"/>
        <end position="215"/>
    </location>
</feature>
<reference evidence="8 9" key="1">
    <citation type="submission" date="2024-04" db="EMBL/GenBank/DDBJ databases">
        <title>Tritrichomonas musculus Genome.</title>
        <authorList>
            <person name="Alves-Ferreira E."/>
            <person name="Grigg M."/>
            <person name="Lorenzi H."/>
            <person name="Galac M."/>
        </authorList>
    </citation>
    <scope>NUCLEOTIDE SEQUENCE [LARGE SCALE GENOMIC DNA]</scope>
    <source>
        <strain evidence="8 9">EAF2021</strain>
    </source>
</reference>